<dbReference type="AlphaFoldDB" id="A0A8X6HQ65"/>
<dbReference type="SUPFAM" id="SSF54211">
    <property type="entry name" value="Ribosomal protein S5 domain 2-like"/>
    <property type="match status" value="1"/>
</dbReference>
<keyword evidence="2" id="KW-1185">Reference proteome</keyword>
<name>A0A8X6HQ65_TRICU</name>
<gene>
    <name evidence="1" type="primary">COM42_01645</name>
    <name evidence="1" type="ORF">TNCT_505791</name>
</gene>
<accession>A0A8X6HQ65</accession>
<organism evidence="1 2">
    <name type="scientific">Trichonephila clavata</name>
    <name type="common">Joro spider</name>
    <name type="synonym">Nephila clavata</name>
    <dbReference type="NCBI Taxonomy" id="2740835"/>
    <lineage>
        <taxon>Eukaryota</taxon>
        <taxon>Metazoa</taxon>
        <taxon>Ecdysozoa</taxon>
        <taxon>Arthropoda</taxon>
        <taxon>Chelicerata</taxon>
        <taxon>Arachnida</taxon>
        <taxon>Araneae</taxon>
        <taxon>Araneomorphae</taxon>
        <taxon>Entelegynae</taxon>
        <taxon>Araneoidea</taxon>
        <taxon>Nephilidae</taxon>
        <taxon>Trichonephila</taxon>
    </lineage>
</organism>
<protein>
    <submittedName>
        <fullName evidence="1">AAA family ATPase</fullName>
    </submittedName>
</protein>
<dbReference type="InterPro" id="IPR020568">
    <property type="entry name" value="Ribosomal_Su5_D2-typ_SF"/>
</dbReference>
<dbReference type="EMBL" id="BMAO01018838">
    <property type="protein sequence ID" value="GFR26480.1"/>
    <property type="molecule type" value="Genomic_DNA"/>
</dbReference>
<dbReference type="Proteomes" id="UP000887116">
    <property type="component" value="Unassembled WGS sequence"/>
</dbReference>
<dbReference type="Pfam" id="PF13541">
    <property type="entry name" value="ChlI"/>
    <property type="match status" value="1"/>
</dbReference>
<dbReference type="OrthoDB" id="6980819at2759"/>
<reference evidence="1" key="1">
    <citation type="submission" date="2020-07" db="EMBL/GenBank/DDBJ databases">
        <title>Multicomponent nature underlies the extraordinary mechanical properties of spider dragline silk.</title>
        <authorList>
            <person name="Kono N."/>
            <person name="Nakamura H."/>
            <person name="Mori M."/>
            <person name="Yoshida Y."/>
            <person name="Ohtoshi R."/>
            <person name="Malay A.D."/>
            <person name="Moran D.A.P."/>
            <person name="Tomita M."/>
            <person name="Numata K."/>
            <person name="Arakawa K."/>
        </authorList>
    </citation>
    <scope>NUCLEOTIDE SEQUENCE</scope>
</reference>
<feature type="non-terminal residue" evidence="1">
    <location>
        <position position="1"/>
    </location>
</feature>
<sequence>GSHYDLAIAIGLLVVMNVIPVEKVQSYIIMGELALDSRVIPVSGVLPTAINAKKDNKGVICPRGNGVEAVWVKNVSILAIEN</sequence>
<dbReference type="InterPro" id="IPR014721">
    <property type="entry name" value="Ribsml_uS5_D2-typ_fold_subgr"/>
</dbReference>
<evidence type="ECO:0000313" key="1">
    <source>
        <dbReference type="EMBL" id="GFR26480.1"/>
    </source>
</evidence>
<proteinExistence type="predicted"/>
<evidence type="ECO:0000313" key="2">
    <source>
        <dbReference type="Proteomes" id="UP000887116"/>
    </source>
</evidence>
<dbReference type="Gene3D" id="3.30.230.10">
    <property type="match status" value="1"/>
</dbReference>
<comment type="caution">
    <text evidence="1">The sequence shown here is derived from an EMBL/GenBank/DDBJ whole genome shotgun (WGS) entry which is preliminary data.</text>
</comment>